<evidence type="ECO:0000259" key="8">
    <source>
        <dbReference type="PROSITE" id="PS50090"/>
    </source>
</evidence>
<dbReference type="InterPro" id="IPR001005">
    <property type="entry name" value="SANT/Myb"/>
</dbReference>
<keyword evidence="7" id="KW-0539">Nucleus</keyword>
<evidence type="ECO:0000256" key="7">
    <source>
        <dbReference type="ARBA" id="ARBA00023242"/>
    </source>
</evidence>
<dbReference type="InterPro" id="IPR017930">
    <property type="entry name" value="Myb_dom"/>
</dbReference>
<dbReference type="FunFam" id="1.10.10.60:FF:000015">
    <property type="entry name" value="Transcription factor RAX3"/>
    <property type="match status" value="1"/>
</dbReference>
<gene>
    <name evidence="10" type="ORF">CJ030_MR4G015996</name>
</gene>
<sequence>MVRPPCCEKLALKRGLWTAEEDAKILAHVLKYGTGNWTAVPKKAGLKRCGKSCRLRWTNYLRPDLKHDSFTPEEEEMIIRLHAAIGSRWSIIAQQLPGRTDNDVKNHWNTKLRKKLSEIGIDPVTHKPFSQILADYGNIGGLRKPGTRIGSLNKDLRNAAMLKSEQSPSSSLGFPSIVSQVMLSTISSQNERTQDTFLRNNHNGNHSLDLLAELQAIKLVTETSNCIKKETIPLPIFVEDSLSSSSSSSLTCSTAAKEKSPPDLSWHDFLLDDAFVPADPQEQDIMAEHSSKKPASQKQDVIPQNETPCNEAAAQECAKAKGMEAAVPRNDFQPSSSSDISFLEAMLDQQYDMCLDFPNLLEEPFYY</sequence>
<dbReference type="GO" id="GO:0009555">
    <property type="term" value="P:pollen development"/>
    <property type="evidence" value="ECO:0007669"/>
    <property type="project" value="UniProtKB-ARBA"/>
</dbReference>
<dbReference type="PROSITE" id="PS51294">
    <property type="entry name" value="HTH_MYB"/>
    <property type="match status" value="2"/>
</dbReference>
<accession>A0A6A1VUU2</accession>
<dbReference type="SMART" id="SM00717">
    <property type="entry name" value="SANT"/>
    <property type="match status" value="2"/>
</dbReference>
<keyword evidence="6" id="KW-0804">Transcription</keyword>
<evidence type="ECO:0000313" key="10">
    <source>
        <dbReference type="EMBL" id="KAB1216701.1"/>
    </source>
</evidence>
<organism evidence="10 11">
    <name type="scientific">Morella rubra</name>
    <name type="common">Chinese bayberry</name>
    <dbReference type="NCBI Taxonomy" id="262757"/>
    <lineage>
        <taxon>Eukaryota</taxon>
        <taxon>Viridiplantae</taxon>
        <taxon>Streptophyta</taxon>
        <taxon>Embryophyta</taxon>
        <taxon>Tracheophyta</taxon>
        <taxon>Spermatophyta</taxon>
        <taxon>Magnoliopsida</taxon>
        <taxon>eudicotyledons</taxon>
        <taxon>Gunneridae</taxon>
        <taxon>Pentapetalae</taxon>
        <taxon>rosids</taxon>
        <taxon>fabids</taxon>
        <taxon>Fagales</taxon>
        <taxon>Myricaceae</taxon>
        <taxon>Morella</taxon>
    </lineage>
</organism>
<dbReference type="CDD" id="cd00167">
    <property type="entry name" value="SANT"/>
    <property type="match status" value="2"/>
</dbReference>
<dbReference type="InterPro" id="IPR015495">
    <property type="entry name" value="Myb_TF_plants"/>
</dbReference>
<comment type="caution">
    <text evidence="10">The sequence shown here is derived from an EMBL/GenBank/DDBJ whole genome shotgun (WGS) entry which is preliminary data.</text>
</comment>
<dbReference type="SUPFAM" id="SSF46689">
    <property type="entry name" value="Homeodomain-like"/>
    <property type="match status" value="1"/>
</dbReference>
<keyword evidence="3" id="KW-0677">Repeat</keyword>
<dbReference type="Proteomes" id="UP000516437">
    <property type="component" value="Chromosome 4"/>
</dbReference>
<dbReference type="OrthoDB" id="2143914at2759"/>
<dbReference type="PANTHER" id="PTHR47994">
    <property type="entry name" value="F14D16.11-RELATED"/>
    <property type="match status" value="1"/>
</dbReference>
<evidence type="ECO:0000256" key="6">
    <source>
        <dbReference type="ARBA" id="ARBA00023163"/>
    </source>
</evidence>
<dbReference type="GO" id="GO:0003677">
    <property type="term" value="F:DNA binding"/>
    <property type="evidence" value="ECO:0007669"/>
    <property type="project" value="UniProtKB-KW"/>
</dbReference>
<dbReference type="Gene3D" id="1.10.10.60">
    <property type="entry name" value="Homeodomain-like"/>
    <property type="match status" value="2"/>
</dbReference>
<evidence type="ECO:0000259" key="9">
    <source>
        <dbReference type="PROSITE" id="PS51294"/>
    </source>
</evidence>
<dbReference type="EMBL" id="RXIC02000022">
    <property type="protein sequence ID" value="KAB1216701.1"/>
    <property type="molecule type" value="Genomic_DNA"/>
</dbReference>
<evidence type="ECO:0000256" key="2">
    <source>
        <dbReference type="ARBA" id="ARBA00022473"/>
    </source>
</evidence>
<dbReference type="PROSITE" id="PS50090">
    <property type="entry name" value="MYB_LIKE"/>
    <property type="match status" value="2"/>
</dbReference>
<proteinExistence type="predicted"/>
<evidence type="ECO:0000256" key="3">
    <source>
        <dbReference type="ARBA" id="ARBA00022737"/>
    </source>
</evidence>
<feature type="domain" description="Myb-like" evidence="8">
    <location>
        <begin position="9"/>
        <end position="61"/>
    </location>
</feature>
<evidence type="ECO:0000256" key="5">
    <source>
        <dbReference type="ARBA" id="ARBA00023125"/>
    </source>
</evidence>
<dbReference type="AlphaFoldDB" id="A0A6A1VUU2"/>
<protein>
    <submittedName>
        <fullName evidence="10">Transcription factor MYB28</fullName>
    </submittedName>
</protein>
<reference evidence="10 11" key="1">
    <citation type="journal article" date="2019" name="Plant Biotechnol. J.">
        <title>The red bayberry genome and genetic basis of sex determination.</title>
        <authorList>
            <person name="Jia H.M."/>
            <person name="Jia H.J."/>
            <person name="Cai Q.L."/>
            <person name="Wang Y."/>
            <person name="Zhao H.B."/>
            <person name="Yang W.F."/>
            <person name="Wang G.Y."/>
            <person name="Li Y.H."/>
            <person name="Zhan D.L."/>
            <person name="Shen Y.T."/>
            <person name="Niu Q.F."/>
            <person name="Chang L."/>
            <person name="Qiu J."/>
            <person name="Zhao L."/>
            <person name="Xie H.B."/>
            <person name="Fu W.Y."/>
            <person name="Jin J."/>
            <person name="Li X.W."/>
            <person name="Jiao Y."/>
            <person name="Zhou C.C."/>
            <person name="Tu T."/>
            <person name="Chai C.Y."/>
            <person name="Gao J.L."/>
            <person name="Fan L.J."/>
            <person name="van de Weg E."/>
            <person name="Wang J.Y."/>
            <person name="Gao Z.S."/>
        </authorList>
    </citation>
    <scope>NUCLEOTIDE SEQUENCE [LARGE SCALE GENOMIC DNA]</scope>
    <source>
        <tissue evidence="10">Leaves</tissue>
    </source>
</reference>
<keyword evidence="2" id="KW-0217">Developmental protein</keyword>
<name>A0A6A1VUU2_9ROSI</name>
<dbReference type="GO" id="GO:0005634">
    <property type="term" value="C:nucleus"/>
    <property type="evidence" value="ECO:0007669"/>
    <property type="project" value="UniProtKB-SubCell"/>
</dbReference>
<comment type="subcellular location">
    <subcellularLocation>
        <location evidence="1">Nucleus</location>
    </subcellularLocation>
</comment>
<feature type="domain" description="Myb-like" evidence="8">
    <location>
        <begin position="62"/>
        <end position="112"/>
    </location>
</feature>
<dbReference type="GO" id="GO:0048658">
    <property type="term" value="P:anther wall tapetum development"/>
    <property type="evidence" value="ECO:0007669"/>
    <property type="project" value="UniProtKB-ARBA"/>
</dbReference>
<dbReference type="PANTHER" id="PTHR47994:SF5">
    <property type="entry name" value="F14D16.11-RELATED"/>
    <property type="match status" value="1"/>
</dbReference>
<keyword evidence="11" id="KW-1185">Reference proteome</keyword>
<dbReference type="InterPro" id="IPR009057">
    <property type="entry name" value="Homeodomain-like_sf"/>
</dbReference>
<dbReference type="Pfam" id="PF00249">
    <property type="entry name" value="Myb_DNA-binding"/>
    <property type="match status" value="2"/>
</dbReference>
<keyword evidence="4" id="KW-0805">Transcription regulation</keyword>
<evidence type="ECO:0000256" key="1">
    <source>
        <dbReference type="ARBA" id="ARBA00004123"/>
    </source>
</evidence>
<evidence type="ECO:0000313" key="11">
    <source>
        <dbReference type="Proteomes" id="UP000516437"/>
    </source>
</evidence>
<evidence type="ECO:0000256" key="4">
    <source>
        <dbReference type="ARBA" id="ARBA00023015"/>
    </source>
</evidence>
<feature type="domain" description="HTH myb-type" evidence="9">
    <location>
        <begin position="12"/>
        <end position="61"/>
    </location>
</feature>
<dbReference type="FunFam" id="1.10.10.60:FF:000204">
    <property type="entry name" value="transcription factor MYB80"/>
    <property type="match status" value="1"/>
</dbReference>
<keyword evidence="5" id="KW-0238">DNA-binding</keyword>
<feature type="domain" description="HTH myb-type" evidence="9">
    <location>
        <begin position="62"/>
        <end position="116"/>
    </location>
</feature>